<feature type="region of interest" description="Disordered" evidence="1">
    <location>
        <begin position="378"/>
        <end position="399"/>
    </location>
</feature>
<dbReference type="GO" id="GO:0016887">
    <property type="term" value="F:ATP hydrolysis activity"/>
    <property type="evidence" value="ECO:0007669"/>
    <property type="project" value="InterPro"/>
</dbReference>
<accession>A0AAV9HBX0</accession>
<dbReference type="PANTHER" id="PTHR46411:SF1">
    <property type="entry name" value="FAMILY ATPASE, PUTATIVE (AFU_ORTHOLOGUE AFUA_7G05752)-RELATED"/>
    <property type="match status" value="1"/>
</dbReference>
<reference evidence="4" key="2">
    <citation type="submission" date="2023-06" db="EMBL/GenBank/DDBJ databases">
        <authorList>
            <consortium name="Lawrence Berkeley National Laboratory"/>
            <person name="Mondo S.J."/>
            <person name="Hensen N."/>
            <person name="Bonometti L."/>
            <person name="Westerberg I."/>
            <person name="Brannstrom I.O."/>
            <person name="Guillou S."/>
            <person name="Cros-Aarteil S."/>
            <person name="Calhoun S."/>
            <person name="Haridas S."/>
            <person name="Kuo A."/>
            <person name="Pangilinan J."/>
            <person name="Riley R."/>
            <person name="Labutti K."/>
            <person name="Andreopoulos B."/>
            <person name="Lipzen A."/>
            <person name="Chen C."/>
            <person name="Yanf M."/>
            <person name="Daum C."/>
            <person name="Ng V."/>
            <person name="Clum A."/>
            <person name="Steindorff A."/>
            <person name="Ohm R."/>
            <person name="Martin F."/>
            <person name="Silar P."/>
            <person name="Natvig D."/>
            <person name="Lalanne C."/>
            <person name="Gautier V."/>
            <person name="Ament-Velasquez S.L."/>
            <person name="Kruys A."/>
            <person name="Hutchinson M.I."/>
            <person name="Powell A.J."/>
            <person name="Barry K."/>
            <person name="Miller A.N."/>
            <person name="Grigoriev I.V."/>
            <person name="Debuchy R."/>
            <person name="Gladieux P."/>
            <person name="Thoren M.H."/>
            <person name="Johannesson H."/>
        </authorList>
    </citation>
    <scope>NUCLEOTIDE SEQUENCE</scope>
    <source>
        <strain evidence="4">PSN324</strain>
    </source>
</reference>
<dbReference type="SUPFAM" id="SSF52540">
    <property type="entry name" value="P-loop containing nucleoside triphosphate hydrolases"/>
    <property type="match status" value="1"/>
</dbReference>
<feature type="compositionally biased region" description="Low complexity" evidence="1">
    <location>
        <begin position="179"/>
        <end position="203"/>
    </location>
</feature>
<feature type="compositionally biased region" description="Basic and acidic residues" evidence="1">
    <location>
        <begin position="1531"/>
        <end position="1540"/>
    </location>
</feature>
<feature type="transmembrane region" description="Helical" evidence="2">
    <location>
        <begin position="1397"/>
        <end position="1417"/>
    </location>
</feature>
<dbReference type="Pfam" id="PF23190">
    <property type="entry name" value="LHD_TRPY1"/>
    <property type="match status" value="1"/>
</dbReference>
<dbReference type="CDD" id="cd19481">
    <property type="entry name" value="RecA-like_protease"/>
    <property type="match status" value="1"/>
</dbReference>
<dbReference type="Pfam" id="PF00004">
    <property type="entry name" value="AAA"/>
    <property type="match status" value="1"/>
</dbReference>
<dbReference type="InterPro" id="IPR056337">
    <property type="entry name" value="LHD_YVC1"/>
</dbReference>
<gene>
    <name evidence="4" type="ORF">QBC42DRAFT_308736</name>
</gene>
<organism evidence="4 5">
    <name type="scientific">Cladorrhinum samala</name>
    <dbReference type="NCBI Taxonomy" id="585594"/>
    <lineage>
        <taxon>Eukaryota</taxon>
        <taxon>Fungi</taxon>
        <taxon>Dikarya</taxon>
        <taxon>Ascomycota</taxon>
        <taxon>Pezizomycotina</taxon>
        <taxon>Sordariomycetes</taxon>
        <taxon>Sordariomycetidae</taxon>
        <taxon>Sordariales</taxon>
        <taxon>Podosporaceae</taxon>
        <taxon>Cladorrhinum</taxon>
    </lineage>
</organism>
<evidence type="ECO:0000313" key="4">
    <source>
        <dbReference type="EMBL" id="KAK4458261.1"/>
    </source>
</evidence>
<keyword evidence="2" id="KW-0472">Membrane</keyword>
<dbReference type="Pfam" id="PF23317">
    <property type="entry name" value="YVC1_C"/>
    <property type="match status" value="1"/>
</dbReference>
<feature type="compositionally biased region" description="Basic and acidic residues" evidence="1">
    <location>
        <begin position="1"/>
        <end position="13"/>
    </location>
</feature>
<dbReference type="EMBL" id="MU865076">
    <property type="protein sequence ID" value="KAK4458261.1"/>
    <property type="molecule type" value="Genomic_DNA"/>
</dbReference>
<feature type="compositionally biased region" description="Acidic residues" evidence="1">
    <location>
        <begin position="150"/>
        <end position="163"/>
    </location>
</feature>
<feature type="region of interest" description="Disordered" evidence="1">
    <location>
        <begin position="639"/>
        <end position="677"/>
    </location>
</feature>
<feature type="transmembrane region" description="Helical" evidence="2">
    <location>
        <begin position="1240"/>
        <end position="1260"/>
    </location>
</feature>
<feature type="compositionally biased region" description="Gly residues" evidence="1">
    <location>
        <begin position="1547"/>
        <end position="1557"/>
    </location>
</feature>
<keyword evidence="2" id="KW-0812">Transmembrane</keyword>
<dbReference type="GO" id="GO:0005524">
    <property type="term" value="F:ATP binding"/>
    <property type="evidence" value="ECO:0007669"/>
    <property type="project" value="InterPro"/>
</dbReference>
<dbReference type="InterPro" id="IPR003959">
    <property type="entry name" value="ATPase_AAA_core"/>
</dbReference>
<feature type="transmembrane region" description="Helical" evidence="2">
    <location>
        <begin position="1144"/>
        <end position="1160"/>
    </location>
</feature>
<dbReference type="InterPro" id="IPR054289">
    <property type="entry name" value="DUF7025"/>
</dbReference>
<evidence type="ECO:0000256" key="2">
    <source>
        <dbReference type="SAM" id="Phobius"/>
    </source>
</evidence>
<feature type="transmembrane region" description="Helical" evidence="2">
    <location>
        <begin position="1342"/>
        <end position="1363"/>
    </location>
</feature>
<evidence type="ECO:0000259" key="3">
    <source>
        <dbReference type="SMART" id="SM00382"/>
    </source>
</evidence>
<feature type="compositionally biased region" description="Basic and acidic residues" evidence="1">
    <location>
        <begin position="644"/>
        <end position="663"/>
    </location>
</feature>
<dbReference type="PANTHER" id="PTHR46411">
    <property type="entry name" value="FAMILY ATPASE, PUTATIVE-RELATED"/>
    <property type="match status" value="1"/>
</dbReference>
<feature type="compositionally biased region" description="Low complexity" evidence="1">
    <location>
        <begin position="140"/>
        <end position="149"/>
    </location>
</feature>
<feature type="transmembrane region" description="Helical" evidence="2">
    <location>
        <begin position="1429"/>
        <end position="1447"/>
    </location>
</feature>
<keyword evidence="2" id="KW-1133">Transmembrane helix</keyword>
<reference evidence="4" key="1">
    <citation type="journal article" date="2023" name="Mol. Phylogenet. Evol.">
        <title>Genome-scale phylogeny and comparative genomics of the fungal order Sordariales.</title>
        <authorList>
            <person name="Hensen N."/>
            <person name="Bonometti L."/>
            <person name="Westerberg I."/>
            <person name="Brannstrom I.O."/>
            <person name="Guillou S."/>
            <person name="Cros-Aarteil S."/>
            <person name="Calhoun S."/>
            <person name="Haridas S."/>
            <person name="Kuo A."/>
            <person name="Mondo S."/>
            <person name="Pangilinan J."/>
            <person name="Riley R."/>
            <person name="LaButti K."/>
            <person name="Andreopoulos B."/>
            <person name="Lipzen A."/>
            <person name="Chen C."/>
            <person name="Yan M."/>
            <person name="Daum C."/>
            <person name="Ng V."/>
            <person name="Clum A."/>
            <person name="Steindorff A."/>
            <person name="Ohm R.A."/>
            <person name="Martin F."/>
            <person name="Silar P."/>
            <person name="Natvig D.O."/>
            <person name="Lalanne C."/>
            <person name="Gautier V."/>
            <person name="Ament-Velasquez S.L."/>
            <person name="Kruys A."/>
            <person name="Hutchinson M.I."/>
            <person name="Powell A.J."/>
            <person name="Barry K."/>
            <person name="Miller A.N."/>
            <person name="Grigoriev I.V."/>
            <person name="Debuchy R."/>
            <person name="Gladieux P."/>
            <person name="Hiltunen Thoren M."/>
            <person name="Johannesson H."/>
        </authorList>
    </citation>
    <scope>NUCLEOTIDE SEQUENCE</scope>
    <source>
        <strain evidence="4">PSN324</strain>
    </source>
</reference>
<feature type="compositionally biased region" description="Acidic residues" evidence="1">
    <location>
        <begin position="597"/>
        <end position="606"/>
    </location>
</feature>
<name>A0AAV9HBX0_9PEZI</name>
<feature type="compositionally biased region" description="Gly residues" evidence="1">
    <location>
        <begin position="204"/>
        <end position="218"/>
    </location>
</feature>
<evidence type="ECO:0000256" key="1">
    <source>
        <dbReference type="SAM" id="MobiDB-lite"/>
    </source>
</evidence>
<feature type="compositionally biased region" description="Basic residues" evidence="1">
    <location>
        <begin position="121"/>
        <end position="135"/>
    </location>
</feature>
<feature type="region of interest" description="Disordered" evidence="1">
    <location>
        <begin position="590"/>
        <end position="617"/>
    </location>
</feature>
<dbReference type="InterPro" id="IPR027417">
    <property type="entry name" value="P-loop_NTPase"/>
</dbReference>
<feature type="compositionally biased region" description="Basic and acidic residues" evidence="1">
    <location>
        <begin position="168"/>
        <end position="177"/>
    </location>
</feature>
<feature type="compositionally biased region" description="Basic residues" evidence="1">
    <location>
        <begin position="50"/>
        <end position="68"/>
    </location>
</feature>
<feature type="domain" description="AAA+ ATPase" evidence="3">
    <location>
        <begin position="758"/>
        <end position="885"/>
    </location>
</feature>
<comment type="caution">
    <text evidence="4">The sequence shown here is derived from an EMBL/GenBank/DDBJ whole genome shotgun (WGS) entry which is preliminary data.</text>
</comment>
<dbReference type="InterPro" id="IPR056336">
    <property type="entry name" value="YVC1_C"/>
</dbReference>
<feature type="region of interest" description="Disordered" evidence="1">
    <location>
        <begin position="1"/>
        <end position="218"/>
    </location>
</feature>
<proteinExistence type="predicted"/>
<feature type="region of interest" description="Disordered" evidence="1">
    <location>
        <begin position="1529"/>
        <end position="1557"/>
    </location>
</feature>
<feature type="transmembrane region" description="Helical" evidence="2">
    <location>
        <begin position="1202"/>
        <end position="1220"/>
    </location>
</feature>
<dbReference type="Gene3D" id="3.40.50.300">
    <property type="entry name" value="P-loop containing nucleotide triphosphate hydrolases"/>
    <property type="match status" value="1"/>
</dbReference>
<feature type="transmembrane region" description="Helical" evidence="2">
    <location>
        <begin position="1281"/>
        <end position="1301"/>
    </location>
</feature>
<dbReference type="InterPro" id="IPR003593">
    <property type="entry name" value="AAA+_ATPase"/>
</dbReference>
<dbReference type="SMART" id="SM00382">
    <property type="entry name" value="AAA"/>
    <property type="match status" value="1"/>
</dbReference>
<feature type="compositionally biased region" description="Basic residues" evidence="1">
    <location>
        <begin position="378"/>
        <end position="394"/>
    </location>
</feature>
<protein>
    <recommendedName>
        <fullName evidence="3">AAA+ ATPase domain-containing protein</fullName>
    </recommendedName>
</protein>
<keyword evidence="5" id="KW-1185">Reference proteome</keyword>
<feature type="compositionally biased region" description="Acidic residues" evidence="1">
    <location>
        <begin position="77"/>
        <end position="101"/>
    </location>
</feature>
<dbReference type="Pfam" id="PF22942">
    <property type="entry name" value="DUF7025"/>
    <property type="match status" value="1"/>
</dbReference>
<sequence length="1557" mass="176133">MESEDKNSVEMREGNPPVPVKGEEPKAAEPSTQPPTTADAKPSERADGKHKTKEKTSKKKPSQKKTKKTPPPPESSDGFDSDEAELDVSQDDLDSDDDSSSDSDATKKKQAPKKRPEESKSKKKTHAAKKAKKQARVPESSSSGSSSDSDTSDSDSDDSDDDSSNAVEKVKEQEKVIRQLQQMLIQTQQQGPGGSSYQQPGGSYQQGGGSYPYPNGGGYYTSIPPSSAYFDNSMRTQQLRRPVRPAAASPSHIDPNLLLDPKLAKERKKKQKATKLDYKRVDQVWDNTIHNYKLQDTAQGSVDAQYDDFLFHVRRTFDWEGKYKATVVDIKSKLLRECLQDVMGNIKGVSLVEETPKLDPNMLFLYLKDLRKHLKDLRHKTPSKGSKRDRKKEKKRNDGKRQHLKILIKYIDKDYAEVKNSLYPMLENGLITFDLLWALWKPNTLAFTNTYGSPDQPRVFKVEVAEKHYSIIKGDYYYIEGRYFEFDGKQFGYGSMAEEIGEFRGARKITSLGCYPLKYHKNEVQLRKDLIERGKKFVSLGGVHYKSHQGMAYYKKKKSVIKVNINGRIMVDPSIHRRINPNYPISLVRPKDHDILSDDDDSDDDSACCGYESDNDGEGSCDIKFVTKVFKDEKGNIGKIRLPKPGEESPNEKLDNVESKDGEDGAEEEGGSKEAKKLPEFSDEEYLIASPVVLGFAFAEKLWLEFTVSGVKEIQWNETAYESLVLETKTKDIVKALVESHKYHAAESIDDVIQGKGKGLVAVLHGPPGTGKTLTAEGISELLKCPLYMVSAGELGTDSRYLESELQKILDICHAWGAILLLDEADVFLEKRNMHDIHRNALVSIFLRQLEYFQGILFLTTNRVETFDDAFQSRIHIALRYDNLDVRAKRAIFKIFIERVRVLEKIKLMPFTEEDYNQLAKHQLNGRQIKNTVFLPRYHNDNFTSAIAPEKVTEVALRLRHLIAECVPCELDPELVTRPHSKVITTKVIQAAKEAGGKDFGACVVFCLLVNKRWWKHQSFVELWDADLHNLRSTACEVIAKQIIETEDDASYLFHEVLLKRYSIIIDGEPTPPTNVIEKSVDLHALRVIGSSGYQKCISFLWKGWLVQDEDDPANFVDYKGRDDTSYVAHLDPDRMRAPMYQNATQMLISFSYLALYTFAVNTMNPGGDIDAVEGLLYIFTLGFICDELIKTWKVGYQILSFWHAFNSILYGLMTTSLVLRFMALTHGPDHPHRNYYNEMSYNFLAVSAPMFWGRLLLYLDSFRFFGAMLVVLKVMMKESIIFFALLAVIIVGFLQAFIGLDYADDQVAGDMRFIIQSMANALLGAPDFNGFDAFQPPFGLILYYIFAFLVMVVLLNILIALYNSAYEDIYDNANDEYLAMFAQKTMGFVRAPDENVFIPPFNLIEIFVLALPLEWWMDKKLYERINDYVMATIYSPLLLVSAYFEMRTAKDIRSNRARGEDDDDTVEEWEQMDGSVDFEADGWAKAVSTAKSNLDEDLTVTEVKKLRGEVERLTKLVEGLAAIVAAGQDNAKKEARDAKEEEGEASGTGGGDGNGE</sequence>
<dbReference type="Proteomes" id="UP001321749">
    <property type="component" value="Unassembled WGS sequence"/>
</dbReference>
<feature type="region of interest" description="Disordered" evidence="1">
    <location>
        <begin position="236"/>
        <end position="258"/>
    </location>
</feature>
<evidence type="ECO:0000313" key="5">
    <source>
        <dbReference type="Proteomes" id="UP001321749"/>
    </source>
</evidence>